<dbReference type="EMBL" id="VIWT01000001">
    <property type="protein sequence ID" value="TWF99963.1"/>
    <property type="molecule type" value="Genomic_DNA"/>
</dbReference>
<feature type="compositionally biased region" description="Gly residues" evidence="1">
    <location>
        <begin position="138"/>
        <end position="150"/>
    </location>
</feature>
<feature type="region of interest" description="Disordered" evidence="1">
    <location>
        <begin position="138"/>
        <end position="158"/>
    </location>
</feature>
<sequence length="322" mass="33645">MVRHCSQDRIYWVDRRRCDKFTIRRYVDMAIWRDAFDHEAWHPSTPLGRGRVARWLVAVRRAGPGGGPLPLTGAVASEDGQPHGGVPKLTENRCCANGARSASVRPCEAPGRRWVAGGVGAGWGRGGERVCRGSVRGGSGGGVREAGGSGSPDRVGVSRGGGACRVAGGAMGRPEPATCPPGRLAALCCRARVLDDALDAMSRWSYFHCGRGAEIQSHRFPGGGRGCGRWAVRSGRVSGSPESRMGRLPFPGMGLGRVPIRTPFRGLLADCLWTACAQAAAVGTLMAGTLTVGALTVGALTVEVARARSIASGRLAAVSVGR</sequence>
<name>A0A561UKR8_9ACTN</name>
<evidence type="ECO:0000256" key="1">
    <source>
        <dbReference type="SAM" id="MobiDB-lite"/>
    </source>
</evidence>
<reference evidence="2 3" key="1">
    <citation type="submission" date="2019-06" db="EMBL/GenBank/DDBJ databases">
        <title>Sequencing the genomes of 1000 actinobacteria strains.</title>
        <authorList>
            <person name="Klenk H.-P."/>
        </authorList>
    </citation>
    <scope>NUCLEOTIDE SEQUENCE [LARGE SCALE GENOMIC DNA]</scope>
    <source>
        <strain evidence="2 3">DSM 44826</strain>
    </source>
</reference>
<proteinExistence type="predicted"/>
<evidence type="ECO:0000313" key="2">
    <source>
        <dbReference type="EMBL" id="TWF99963.1"/>
    </source>
</evidence>
<keyword evidence="3" id="KW-1185">Reference proteome</keyword>
<protein>
    <submittedName>
        <fullName evidence="2">Uncharacterized protein</fullName>
    </submittedName>
</protein>
<dbReference type="AlphaFoldDB" id="A0A561UKR8"/>
<evidence type="ECO:0000313" key="3">
    <source>
        <dbReference type="Proteomes" id="UP000317940"/>
    </source>
</evidence>
<gene>
    <name evidence="2" type="ORF">FHX73_113824</name>
</gene>
<dbReference type="Proteomes" id="UP000317940">
    <property type="component" value="Unassembled WGS sequence"/>
</dbReference>
<organism evidence="2 3">
    <name type="scientific">Kitasatospora viridis</name>
    <dbReference type="NCBI Taxonomy" id="281105"/>
    <lineage>
        <taxon>Bacteria</taxon>
        <taxon>Bacillati</taxon>
        <taxon>Actinomycetota</taxon>
        <taxon>Actinomycetes</taxon>
        <taxon>Kitasatosporales</taxon>
        <taxon>Streptomycetaceae</taxon>
        <taxon>Kitasatospora</taxon>
    </lineage>
</organism>
<accession>A0A561UKR8</accession>
<comment type="caution">
    <text evidence="2">The sequence shown here is derived from an EMBL/GenBank/DDBJ whole genome shotgun (WGS) entry which is preliminary data.</text>
</comment>